<dbReference type="AlphaFoldDB" id="A0A378PWM3"/>
<gene>
    <name evidence="1" type="ORF">NCTC9426_01717</name>
</gene>
<dbReference type="Proteomes" id="UP000254133">
    <property type="component" value="Unassembled WGS sequence"/>
</dbReference>
<evidence type="ECO:0000313" key="1">
    <source>
        <dbReference type="EMBL" id="STY93003.1"/>
    </source>
</evidence>
<reference evidence="1 2" key="1">
    <citation type="submission" date="2018-06" db="EMBL/GenBank/DDBJ databases">
        <authorList>
            <consortium name="Pathogen Informatics"/>
            <person name="Doyle S."/>
        </authorList>
    </citation>
    <scope>NUCLEOTIDE SEQUENCE [LARGE SCALE GENOMIC DNA]</scope>
    <source>
        <strain evidence="1 2">NCTC9426</strain>
    </source>
</reference>
<dbReference type="EMBL" id="UGPZ01000003">
    <property type="protein sequence ID" value="STY93003.1"/>
    <property type="molecule type" value="Genomic_DNA"/>
</dbReference>
<dbReference type="RefSeq" id="WP_115369467.1">
    <property type="nucleotide sequence ID" value="NZ_CP087791.1"/>
</dbReference>
<sequence length="73" mass="8531">MKLKTQKALIKLGEKLANHPIYPSAIKVRNQTALNPLLKKGGVHDKDNPKTRHKKERAKIRLHLKHKRYDNNF</sequence>
<accession>A0A378PWM3</accession>
<proteinExistence type="predicted"/>
<evidence type="ECO:0000313" key="2">
    <source>
        <dbReference type="Proteomes" id="UP000254133"/>
    </source>
</evidence>
<name>A0A378PWM3_MORBO</name>
<protein>
    <submittedName>
        <fullName evidence="1">Uncharacterized protein</fullName>
    </submittedName>
</protein>
<organism evidence="1 2">
    <name type="scientific">Moraxella bovis</name>
    <dbReference type="NCBI Taxonomy" id="476"/>
    <lineage>
        <taxon>Bacteria</taxon>
        <taxon>Pseudomonadati</taxon>
        <taxon>Pseudomonadota</taxon>
        <taxon>Gammaproteobacteria</taxon>
        <taxon>Moraxellales</taxon>
        <taxon>Moraxellaceae</taxon>
        <taxon>Moraxella</taxon>
    </lineage>
</organism>